<keyword evidence="4 10" id="KW-0274">FAD</keyword>
<dbReference type="PROSITE" id="PS00073">
    <property type="entry name" value="ACYL_COA_DH_2"/>
    <property type="match status" value="1"/>
</dbReference>
<dbReference type="EC" id="1.3.99.41" evidence="8"/>
<evidence type="ECO:0000259" key="12">
    <source>
        <dbReference type="Pfam" id="PF02770"/>
    </source>
</evidence>
<feature type="domain" description="Acetyl-CoA dehydrogenase-like C-terminal" evidence="14">
    <location>
        <begin position="472"/>
        <end position="588"/>
    </location>
</feature>
<comment type="cofactor">
    <cofactor evidence="1 10">
        <name>FAD</name>
        <dbReference type="ChEBI" id="CHEBI:57692"/>
    </cofactor>
</comment>
<dbReference type="Pfam" id="PF12806">
    <property type="entry name" value="Acyl-CoA_dh_C"/>
    <property type="match status" value="1"/>
</dbReference>
<dbReference type="FunFam" id="2.40.110.10:FF:000031">
    <property type="entry name" value="Acyl-CoA dehydrogenase, putative"/>
    <property type="match status" value="1"/>
</dbReference>
<evidence type="ECO:0000256" key="6">
    <source>
        <dbReference type="ARBA" id="ARBA00051388"/>
    </source>
</evidence>
<dbReference type="InterPro" id="IPR006089">
    <property type="entry name" value="Acyl-CoA_DH_CS"/>
</dbReference>
<dbReference type="InterPro" id="IPR046373">
    <property type="entry name" value="Acyl-CoA_Oxase/DH_mid-dom_sf"/>
</dbReference>
<dbReference type="Pfam" id="PF00441">
    <property type="entry name" value="Acyl-CoA_dh_1"/>
    <property type="match status" value="1"/>
</dbReference>
<comment type="similarity">
    <text evidence="2 10">Belongs to the acyl-CoA dehydrogenase family.</text>
</comment>
<comment type="function">
    <text evidence="7">Involved in the assimilation of dimethylsulphoniopropionate (DMSP), an important compound in the fixation of carbon in marine phytoplankton, by mediating the conversion of 3-(methylthio)propanoyl-CoA (MMPA-CoA) to 3-(methylthio)acryloyl-CoA (MTA-CoA).</text>
</comment>
<dbReference type="InterPro" id="IPR025878">
    <property type="entry name" value="Acyl-CoA_dh-like_C_dom"/>
</dbReference>
<dbReference type="Pfam" id="PF02771">
    <property type="entry name" value="Acyl-CoA_dh_N"/>
    <property type="match status" value="1"/>
</dbReference>
<evidence type="ECO:0000259" key="14">
    <source>
        <dbReference type="Pfam" id="PF12806"/>
    </source>
</evidence>
<dbReference type="SUPFAM" id="SSF47203">
    <property type="entry name" value="Acyl-CoA dehydrogenase C-terminal domain-like"/>
    <property type="match status" value="1"/>
</dbReference>
<feature type="domain" description="Acyl-CoA oxidase/dehydrogenase middle" evidence="12">
    <location>
        <begin position="160"/>
        <end position="268"/>
    </location>
</feature>
<proteinExistence type="inferred from homology"/>
<evidence type="ECO:0000256" key="10">
    <source>
        <dbReference type="RuleBase" id="RU362125"/>
    </source>
</evidence>
<dbReference type="PANTHER" id="PTHR42803">
    <property type="entry name" value="ACYL-COA DEHYDROGENASE"/>
    <property type="match status" value="1"/>
</dbReference>
<dbReference type="Proteomes" id="UP000464865">
    <property type="component" value="Chromosome M15-11"/>
</dbReference>
<dbReference type="Pfam" id="PF02770">
    <property type="entry name" value="Acyl-CoA_dh_M"/>
    <property type="match status" value="1"/>
</dbReference>
<accession>A0A7L5BGD1</accession>
<dbReference type="AlphaFoldDB" id="A0A7L5BGD1"/>
<dbReference type="InterPro" id="IPR009075">
    <property type="entry name" value="AcylCo_DH/oxidase_C"/>
</dbReference>
<dbReference type="SUPFAM" id="SSF56645">
    <property type="entry name" value="Acyl-CoA dehydrogenase NM domain-like"/>
    <property type="match status" value="1"/>
</dbReference>
<evidence type="ECO:0000313" key="15">
    <source>
        <dbReference type="EMBL" id="QIB37793.1"/>
    </source>
</evidence>
<name>A0A7L5BGD1_9HYPH</name>
<evidence type="ECO:0000256" key="8">
    <source>
        <dbReference type="ARBA" id="ARBA00066694"/>
    </source>
</evidence>
<dbReference type="RefSeq" id="WP_082183825.1">
    <property type="nucleotide sequence ID" value="NZ_CP048632.1"/>
</dbReference>
<dbReference type="PANTHER" id="PTHR42803:SF1">
    <property type="entry name" value="BROAD-SPECIFICITY LINEAR ACYL-COA DEHYDROGENASE FADE5"/>
    <property type="match status" value="1"/>
</dbReference>
<evidence type="ECO:0000256" key="1">
    <source>
        <dbReference type="ARBA" id="ARBA00001974"/>
    </source>
</evidence>
<dbReference type="InterPro" id="IPR006091">
    <property type="entry name" value="Acyl-CoA_Oxase/DH_mid-dom"/>
</dbReference>
<dbReference type="InterPro" id="IPR013786">
    <property type="entry name" value="AcylCoA_DH/ox_N"/>
</dbReference>
<keyword evidence="5 10" id="KW-0560">Oxidoreductase</keyword>
<evidence type="ECO:0000259" key="13">
    <source>
        <dbReference type="Pfam" id="PF02771"/>
    </source>
</evidence>
<sequence>MYTAPVDDIAFTLKHVAGLQDALAKGALGDLGEDVVDAILHEAGRFATAEVAPLAEIGDRQGAKLADDKVTTPDGWADLYRRWAEAGWNSLTAPEEFGGQNLPHMLNVAALEMWNSGSMAFALAPTLTMGAVEAIVTHGSNDLKRTYLPKLVSGEWTGTMNLTEPHAGSDLGVLKTRAERNGDGTYRIFGQKIFITWGEHDAADNIIHLVLARLPDAPAGTRGISLFLVPKFLPDDDGTPGSRNDVFCHSLEHKLGIQGSPTCTMIFGDGRFGEEKGALGWLIGEENKGLACMFTMMNNARLAVGMQGVAICEAATQKAIEYARERTQGKAPGWQGSGMSPIIEHPDIARTLLTMKALTQGSRAISFSCAHAIDMAHATEDARQRAHWQERAALLTPIAKSFSTDAGVDVASMGIQVHGGMGFIEETGAARYLRDARIAPIYEGTNGIQAIDLVVRKLPLSDGAQVRGFITELREIAARTAASNRDDLGETARYLETSLNDLETATDWLLERLKTGETETALAGATPYQRLFGLALTGAYLAKGALASVEDGRGGQRAALCRFAAENLLAETAALKDRVIAGAASLAAARAVLAS</sequence>
<evidence type="ECO:0000256" key="2">
    <source>
        <dbReference type="ARBA" id="ARBA00009347"/>
    </source>
</evidence>
<evidence type="ECO:0000256" key="4">
    <source>
        <dbReference type="ARBA" id="ARBA00022827"/>
    </source>
</evidence>
<dbReference type="InterPro" id="IPR036250">
    <property type="entry name" value="AcylCo_DH-like_C"/>
</dbReference>
<feature type="domain" description="Acyl-CoA dehydrogenase/oxidase N-terminal" evidence="13">
    <location>
        <begin position="38"/>
        <end position="155"/>
    </location>
</feature>
<keyword evidence="3 10" id="KW-0285">Flavoprotein</keyword>
<reference evidence="15 16" key="1">
    <citation type="submission" date="2020-02" db="EMBL/GenBank/DDBJ databases">
        <title>Plant-Promoting Endophytic Bacterium Rhizobium oryzihabitans sp. nov., Isolated from the Root of Rice.</title>
        <authorList>
            <person name="zhao J."/>
            <person name="Zhang G."/>
        </authorList>
    </citation>
    <scope>NUCLEOTIDE SEQUENCE [LARGE SCALE GENOMIC DNA]</scope>
    <source>
        <strain evidence="15 16">M15</strain>
    </source>
</reference>
<dbReference type="GO" id="GO:0003995">
    <property type="term" value="F:acyl-CoA dehydrogenase activity"/>
    <property type="evidence" value="ECO:0007669"/>
    <property type="project" value="InterPro"/>
</dbReference>
<evidence type="ECO:0000259" key="11">
    <source>
        <dbReference type="Pfam" id="PF00441"/>
    </source>
</evidence>
<evidence type="ECO:0000256" key="5">
    <source>
        <dbReference type="ARBA" id="ARBA00023002"/>
    </source>
</evidence>
<dbReference type="InterPro" id="IPR009100">
    <property type="entry name" value="AcylCoA_DH/oxidase_NM_dom_sf"/>
</dbReference>
<evidence type="ECO:0000256" key="7">
    <source>
        <dbReference type="ARBA" id="ARBA00058683"/>
    </source>
</evidence>
<dbReference type="Gene3D" id="1.20.140.10">
    <property type="entry name" value="Butyryl-CoA Dehydrogenase, subunit A, domain 3"/>
    <property type="match status" value="1"/>
</dbReference>
<dbReference type="InterPro" id="IPR037069">
    <property type="entry name" value="AcylCoA_DH/ox_N_sf"/>
</dbReference>
<protein>
    <recommendedName>
        <fullName evidence="9">3-methylmercaptopropionyl-CoA dehydrogenase</fullName>
        <ecNumber evidence="8">1.3.99.41</ecNumber>
    </recommendedName>
</protein>
<organism evidence="15 16">
    <name type="scientific">Rhizobium oryzihabitans</name>
    <dbReference type="NCBI Taxonomy" id="2267833"/>
    <lineage>
        <taxon>Bacteria</taxon>
        <taxon>Pseudomonadati</taxon>
        <taxon>Pseudomonadota</taxon>
        <taxon>Alphaproteobacteria</taxon>
        <taxon>Hyphomicrobiales</taxon>
        <taxon>Rhizobiaceae</taxon>
        <taxon>Rhizobium/Agrobacterium group</taxon>
        <taxon>Rhizobium</taxon>
    </lineage>
</organism>
<dbReference type="InterPro" id="IPR052166">
    <property type="entry name" value="Diverse_Acyl-CoA_DH"/>
</dbReference>
<dbReference type="Gene3D" id="1.10.540.10">
    <property type="entry name" value="Acyl-CoA dehydrogenase/oxidase, N-terminal domain"/>
    <property type="match status" value="1"/>
</dbReference>
<dbReference type="EMBL" id="CP048632">
    <property type="protein sequence ID" value="QIB37793.1"/>
    <property type="molecule type" value="Genomic_DNA"/>
</dbReference>
<dbReference type="Gene3D" id="2.40.110.10">
    <property type="entry name" value="Butyryl-CoA Dehydrogenase, subunit A, domain 2"/>
    <property type="match status" value="1"/>
</dbReference>
<evidence type="ECO:0000313" key="16">
    <source>
        <dbReference type="Proteomes" id="UP000464865"/>
    </source>
</evidence>
<evidence type="ECO:0000256" key="3">
    <source>
        <dbReference type="ARBA" id="ARBA00022630"/>
    </source>
</evidence>
<dbReference type="GO" id="GO:0050660">
    <property type="term" value="F:flavin adenine dinucleotide binding"/>
    <property type="evidence" value="ECO:0007669"/>
    <property type="project" value="InterPro"/>
</dbReference>
<keyword evidence="16" id="KW-1185">Reference proteome</keyword>
<evidence type="ECO:0000256" key="9">
    <source>
        <dbReference type="ARBA" id="ARBA00069043"/>
    </source>
</evidence>
<feature type="domain" description="Acyl-CoA dehydrogenase/oxidase C-terminal" evidence="11">
    <location>
        <begin position="287"/>
        <end position="452"/>
    </location>
</feature>
<gene>
    <name evidence="15" type="ORF">G3A56_07150</name>
</gene>
<comment type="catalytic activity">
    <reaction evidence="6">
        <text>3-(methylsulfanyl)propanoyl-CoA + oxidized [electron-transfer flavoprotein] + H(+) = 3-(methylsulfanyl)acryloyl-CoA + reduced [electron-transfer flavoprotein]</text>
        <dbReference type="Rhea" id="RHEA:52612"/>
        <dbReference type="Rhea" id="RHEA-COMP:10685"/>
        <dbReference type="Rhea" id="RHEA-COMP:10686"/>
        <dbReference type="ChEBI" id="CHEBI:15378"/>
        <dbReference type="ChEBI" id="CHEBI:57692"/>
        <dbReference type="ChEBI" id="CHEBI:58307"/>
        <dbReference type="ChEBI" id="CHEBI:82815"/>
        <dbReference type="ChEBI" id="CHEBI:84994"/>
        <dbReference type="EC" id="1.3.99.41"/>
    </reaction>
    <physiologicalReaction direction="left-to-right" evidence="6">
        <dbReference type="Rhea" id="RHEA:52613"/>
    </physiologicalReaction>
</comment>
<dbReference type="KEGG" id="roy:G3A56_07150"/>